<accession>A0AAD4XRR5</accession>
<feature type="repeat" description="RCC1" evidence="6">
    <location>
        <begin position="486"/>
        <end position="537"/>
    </location>
</feature>
<dbReference type="InterPro" id="IPR017455">
    <property type="entry name" value="Znf_FYVE-rel"/>
</dbReference>
<dbReference type="PROSITE" id="PS50003">
    <property type="entry name" value="PH_DOMAIN"/>
    <property type="match status" value="1"/>
</dbReference>
<feature type="region of interest" description="Disordered" evidence="7">
    <location>
        <begin position="761"/>
        <end position="787"/>
    </location>
</feature>
<evidence type="ECO:0000313" key="11">
    <source>
        <dbReference type="Proteomes" id="UP001202328"/>
    </source>
</evidence>
<organism evidence="10 11">
    <name type="scientific">Papaver atlanticum</name>
    <dbReference type="NCBI Taxonomy" id="357466"/>
    <lineage>
        <taxon>Eukaryota</taxon>
        <taxon>Viridiplantae</taxon>
        <taxon>Streptophyta</taxon>
        <taxon>Embryophyta</taxon>
        <taxon>Tracheophyta</taxon>
        <taxon>Spermatophyta</taxon>
        <taxon>Magnoliopsida</taxon>
        <taxon>Ranunculales</taxon>
        <taxon>Papaveraceae</taxon>
        <taxon>Papaveroideae</taxon>
        <taxon>Papaver</taxon>
    </lineage>
</organism>
<dbReference type="SUPFAM" id="SSF50729">
    <property type="entry name" value="PH domain-like"/>
    <property type="match status" value="1"/>
</dbReference>
<dbReference type="Pfam" id="PF16457">
    <property type="entry name" value="PH_12"/>
    <property type="match status" value="1"/>
</dbReference>
<feature type="repeat" description="RCC1" evidence="6">
    <location>
        <begin position="371"/>
        <end position="422"/>
    </location>
</feature>
<dbReference type="InterPro" id="IPR001849">
    <property type="entry name" value="PH_domain"/>
</dbReference>
<dbReference type="AlphaFoldDB" id="A0AAD4XRR5"/>
<dbReference type="CDD" id="cd00065">
    <property type="entry name" value="FYVE_like_SF"/>
    <property type="match status" value="1"/>
</dbReference>
<feature type="repeat" description="RCC1" evidence="6">
    <location>
        <begin position="316"/>
        <end position="370"/>
    </location>
</feature>
<name>A0AAD4XRR5_9MAGN</name>
<dbReference type="GO" id="GO:0008270">
    <property type="term" value="F:zinc ion binding"/>
    <property type="evidence" value="ECO:0007669"/>
    <property type="project" value="UniProtKB-KW"/>
</dbReference>
<keyword evidence="4" id="KW-0862">Zinc</keyword>
<dbReference type="Proteomes" id="UP001202328">
    <property type="component" value="Unassembled WGS sequence"/>
</dbReference>
<feature type="repeat" description="RCC1" evidence="6">
    <location>
        <begin position="434"/>
        <end position="485"/>
    </location>
</feature>
<evidence type="ECO:0000256" key="6">
    <source>
        <dbReference type="PROSITE-ProRule" id="PRU00235"/>
    </source>
</evidence>
<dbReference type="Pfam" id="PF01363">
    <property type="entry name" value="FYVE"/>
    <property type="match status" value="1"/>
</dbReference>
<evidence type="ECO:0000256" key="7">
    <source>
        <dbReference type="SAM" id="MobiDB-lite"/>
    </source>
</evidence>
<dbReference type="InterPro" id="IPR058923">
    <property type="entry name" value="RCC1-like_dom"/>
</dbReference>
<feature type="domain" description="PH" evidence="8">
    <location>
        <begin position="1"/>
        <end position="82"/>
    </location>
</feature>
<proteinExistence type="predicted"/>
<evidence type="ECO:0008006" key="12">
    <source>
        <dbReference type="Google" id="ProtNLM"/>
    </source>
</evidence>
<dbReference type="SMART" id="SM00064">
    <property type="entry name" value="FYVE"/>
    <property type="match status" value="1"/>
</dbReference>
<dbReference type="PANTHER" id="PTHR22870:SF350">
    <property type="entry name" value="F12P19.9 PROTEIN"/>
    <property type="match status" value="1"/>
</dbReference>
<dbReference type="InterPro" id="IPR011993">
    <property type="entry name" value="PH-like_dom_sf"/>
</dbReference>
<dbReference type="PANTHER" id="PTHR22870">
    <property type="entry name" value="REGULATOR OF CHROMOSOME CONDENSATION"/>
    <property type="match status" value="1"/>
</dbReference>
<evidence type="ECO:0000313" key="10">
    <source>
        <dbReference type="EMBL" id="KAI3947147.1"/>
    </source>
</evidence>
<feature type="repeat" description="RCC1" evidence="6">
    <location>
        <begin position="538"/>
        <end position="589"/>
    </location>
</feature>
<feature type="domain" description="FYVE-type" evidence="9">
    <location>
        <begin position="594"/>
        <end position="656"/>
    </location>
</feature>
<evidence type="ECO:0000256" key="4">
    <source>
        <dbReference type="ARBA" id="ARBA00022833"/>
    </source>
</evidence>
<evidence type="ECO:0000256" key="2">
    <source>
        <dbReference type="ARBA" id="ARBA00022737"/>
    </source>
</evidence>
<dbReference type="SUPFAM" id="SSF57903">
    <property type="entry name" value="FYVE/PHD zinc finger"/>
    <property type="match status" value="1"/>
</dbReference>
<sequence>MLQDESHLLWYSGKKERRLSLASVTHILVGQRTVNFQRQPQPEKEYQSFSLIYADGERSLDLICKDKVQAETWCTGLRDLITSASNHSGPLRILKSRKGVQSCVNSPAGYTARKNDLRVVEHATKISQSPCATPSRSLVRCLPKGLPYSSSTVCSSEPRITDTLICNDFIEKKGPIPLTAEYQTTSPSKFTSQPHLFPPTECSDIPRDILIWGEGIEGGYFGGAVTADARHDSLLPILLESTKNLDIKNISFGGKHAALVTKQGEMFCWGHENGGRLGHKIYMDVFYPKIVETLNEVHVESIACGEYHTCAVTNSGELYTWGVNCVGGEPLYNSGNRNKWWPQKVSGPLNGIYVSSVTCGEWHTAIVSSSGQLFTYGEGTFGVLGHGNDLSVSQPKEVESLKGLRVKSVACGSWHTAAVVDIMFDSSKPNSLAGKLFTWGDGDKGKLGHLDQGRKTLPTCVARLVHYDFVQVSCGRMHTVGLMNAGKVCTMGVSANGKLGNPQNKDNSITIVEGRLKGEFVKGISSGSYHIAVLTSRGKVFTWGKGANGRLGLGDTEDRNSPALVEALSDRQVDNVICGSNFTAAICVHKPILSTHQSSCRGCRTVFGFTRKKHNCYNCGFVFCRVCSNKKFINASLAPNNNKLHRVCNSCYGKLTKSVNSERLIHRENDRMEPTSTNALVHKVSGDAEINIIDGPCTRKQWVNQHFIQPDSPLSSEIPRWGHVACPAFFQTYNNERSSMSSYVSTNELTIVSPTYKQATLSTGSKGKKRNNRLSTADEDGKRNNLASIMGEVTGDTVEDRVERLEKEILSLRSSQDRVLKDVQDLVGIMNKVPINQFYHGESSHSQKRNVGGVD</sequence>
<dbReference type="Gene3D" id="3.30.40.10">
    <property type="entry name" value="Zinc/RING finger domain, C3HC4 (zinc finger)"/>
    <property type="match status" value="1"/>
</dbReference>
<reference evidence="10" key="1">
    <citation type="submission" date="2022-04" db="EMBL/GenBank/DDBJ databases">
        <title>A functionally conserved STORR gene fusion in Papaver species that diverged 16.8 million years ago.</title>
        <authorList>
            <person name="Catania T."/>
        </authorList>
    </citation>
    <scope>NUCLEOTIDE SEQUENCE</scope>
    <source>
        <strain evidence="10">S-188037</strain>
    </source>
</reference>
<dbReference type="InterPro" id="IPR013083">
    <property type="entry name" value="Znf_RING/FYVE/PHD"/>
</dbReference>
<dbReference type="InterPro" id="IPR000408">
    <property type="entry name" value="Reg_chr_condens"/>
</dbReference>
<keyword evidence="11" id="KW-1185">Reference proteome</keyword>
<dbReference type="Pfam" id="PF25390">
    <property type="entry name" value="WD40_RLD"/>
    <property type="match status" value="1"/>
</dbReference>
<dbReference type="InterPro" id="IPR000306">
    <property type="entry name" value="Znf_FYVE"/>
</dbReference>
<evidence type="ECO:0000259" key="9">
    <source>
        <dbReference type="PROSITE" id="PS50178"/>
    </source>
</evidence>
<dbReference type="PROSITE" id="PS50178">
    <property type="entry name" value="ZF_FYVE"/>
    <property type="match status" value="1"/>
</dbReference>
<feature type="repeat" description="RCC1" evidence="6">
    <location>
        <begin position="264"/>
        <end position="315"/>
    </location>
</feature>
<dbReference type="PRINTS" id="PR00633">
    <property type="entry name" value="RCCNDNSATION"/>
</dbReference>
<dbReference type="EMBL" id="JAJJMB010003552">
    <property type="protein sequence ID" value="KAI3947147.1"/>
    <property type="molecule type" value="Genomic_DNA"/>
</dbReference>
<evidence type="ECO:0000256" key="5">
    <source>
        <dbReference type="PROSITE-ProRule" id="PRU00091"/>
    </source>
</evidence>
<dbReference type="InterPro" id="IPR011011">
    <property type="entry name" value="Znf_FYVE_PHD"/>
</dbReference>
<evidence type="ECO:0000256" key="3">
    <source>
        <dbReference type="ARBA" id="ARBA00022771"/>
    </source>
</evidence>
<dbReference type="PROSITE" id="PS00626">
    <property type="entry name" value="RCC1_2"/>
    <property type="match status" value="3"/>
</dbReference>
<dbReference type="InterPro" id="IPR051210">
    <property type="entry name" value="Ub_ligase/GEF_domain"/>
</dbReference>
<keyword evidence="1" id="KW-0479">Metal-binding</keyword>
<gene>
    <name evidence="10" type="ORF">MKW98_001028</name>
</gene>
<dbReference type="SUPFAM" id="SSF50985">
    <property type="entry name" value="RCC1/BLIP-II"/>
    <property type="match status" value="1"/>
</dbReference>
<dbReference type="Gene3D" id="2.130.10.30">
    <property type="entry name" value="Regulator of chromosome condensation 1/beta-lactamase-inhibitor protein II"/>
    <property type="match status" value="2"/>
</dbReference>
<evidence type="ECO:0000256" key="1">
    <source>
        <dbReference type="ARBA" id="ARBA00022723"/>
    </source>
</evidence>
<protein>
    <recommendedName>
        <fullName evidence="12">FYVE-type domain-containing protein</fullName>
    </recommendedName>
</protein>
<evidence type="ECO:0000259" key="8">
    <source>
        <dbReference type="PROSITE" id="PS50003"/>
    </source>
</evidence>
<dbReference type="PROSITE" id="PS50012">
    <property type="entry name" value="RCC1_3"/>
    <property type="match status" value="7"/>
</dbReference>
<keyword evidence="3 5" id="KW-0863">Zinc-finger</keyword>
<dbReference type="InterPro" id="IPR009091">
    <property type="entry name" value="RCC1/BLIP-II"/>
</dbReference>
<comment type="caution">
    <text evidence="10">The sequence shown here is derived from an EMBL/GenBank/DDBJ whole genome shotgun (WGS) entry which is preliminary data.</text>
</comment>
<feature type="repeat" description="RCC1" evidence="6">
    <location>
        <begin position="207"/>
        <end position="263"/>
    </location>
</feature>
<keyword evidence="2" id="KW-0677">Repeat</keyword>
<dbReference type="Gene3D" id="2.30.29.30">
    <property type="entry name" value="Pleckstrin-homology domain (PH domain)/Phosphotyrosine-binding domain (PTB)"/>
    <property type="match status" value="1"/>
</dbReference>